<dbReference type="InterPro" id="IPR038763">
    <property type="entry name" value="DHH_sf"/>
</dbReference>
<organism evidence="3">
    <name type="scientific">marine sediment metagenome</name>
    <dbReference type="NCBI Taxonomy" id="412755"/>
    <lineage>
        <taxon>unclassified sequences</taxon>
        <taxon>metagenomes</taxon>
        <taxon>ecological metagenomes</taxon>
    </lineage>
</organism>
<dbReference type="SUPFAM" id="SSF64182">
    <property type="entry name" value="DHH phosphoesterases"/>
    <property type="match status" value="1"/>
</dbReference>
<sequence length="225" mass="23945">MREVYETVKANGKFFLATHISPDGDAIGSAVALGLALRSMGKDVTVYDRDGVPDLYRFLPGSEMVTDEVRRQDTSGAVLVLLDCNTPVRAGLDETGSFEKSVVIDHHQTESPFGDVKWVEPREAATGSMVYRLLVELGAEITTDIATNLYTAIAIDTGVFRYGNTSAEVLETAAELVRAGAAPAGSMSSSQCSSPPTPSTSQTYPSLGCSEQPTQSFSQTGHSQV</sequence>
<gene>
    <name evidence="3" type="ORF">LCGC14_2361270</name>
</gene>
<feature type="domain" description="DDH" evidence="2">
    <location>
        <begin position="14"/>
        <end position="153"/>
    </location>
</feature>
<dbReference type="PANTHER" id="PTHR47618">
    <property type="entry name" value="BIFUNCTIONAL OLIGORIBONUCLEASE AND PAP PHOSPHATASE NRNA"/>
    <property type="match status" value="1"/>
</dbReference>
<dbReference type="EMBL" id="LAZR01034593">
    <property type="protein sequence ID" value="KKL44877.1"/>
    <property type="molecule type" value="Genomic_DNA"/>
</dbReference>
<feature type="compositionally biased region" description="Low complexity" evidence="1">
    <location>
        <begin position="184"/>
        <end position="206"/>
    </location>
</feature>
<dbReference type="InterPro" id="IPR001667">
    <property type="entry name" value="DDH_dom"/>
</dbReference>
<accession>A0A0F9F1E0</accession>
<dbReference type="AlphaFoldDB" id="A0A0F9F1E0"/>
<dbReference type="Pfam" id="PF01368">
    <property type="entry name" value="DHH"/>
    <property type="match status" value="1"/>
</dbReference>
<evidence type="ECO:0000256" key="1">
    <source>
        <dbReference type="SAM" id="MobiDB-lite"/>
    </source>
</evidence>
<feature type="region of interest" description="Disordered" evidence="1">
    <location>
        <begin position="184"/>
        <end position="225"/>
    </location>
</feature>
<name>A0A0F9F1E0_9ZZZZ</name>
<protein>
    <recommendedName>
        <fullName evidence="2">DDH domain-containing protein</fullName>
    </recommendedName>
</protein>
<dbReference type="Gene3D" id="3.90.1640.10">
    <property type="entry name" value="inorganic pyrophosphatase (n-terminal core)"/>
    <property type="match status" value="1"/>
</dbReference>
<dbReference type="InterPro" id="IPR051319">
    <property type="entry name" value="Oligoribo/pAp-PDE_c-di-AMP_PDE"/>
</dbReference>
<comment type="caution">
    <text evidence="3">The sequence shown here is derived from an EMBL/GenBank/DDBJ whole genome shotgun (WGS) entry which is preliminary data.</text>
</comment>
<proteinExistence type="predicted"/>
<evidence type="ECO:0000313" key="3">
    <source>
        <dbReference type="EMBL" id="KKL44877.1"/>
    </source>
</evidence>
<feature type="compositionally biased region" description="Polar residues" evidence="1">
    <location>
        <begin position="209"/>
        <end position="225"/>
    </location>
</feature>
<evidence type="ECO:0000259" key="2">
    <source>
        <dbReference type="Pfam" id="PF01368"/>
    </source>
</evidence>
<reference evidence="3" key="1">
    <citation type="journal article" date="2015" name="Nature">
        <title>Complex archaea that bridge the gap between prokaryotes and eukaryotes.</title>
        <authorList>
            <person name="Spang A."/>
            <person name="Saw J.H."/>
            <person name="Jorgensen S.L."/>
            <person name="Zaremba-Niedzwiedzka K."/>
            <person name="Martijn J."/>
            <person name="Lind A.E."/>
            <person name="van Eijk R."/>
            <person name="Schleper C."/>
            <person name="Guy L."/>
            <person name="Ettema T.J."/>
        </authorList>
    </citation>
    <scope>NUCLEOTIDE SEQUENCE</scope>
</reference>
<dbReference type="PANTHER" id="PTHR47618:SF1">
    <property type="entry name" value="BIFUNCTIONAL OLIGORIBONUCLEASE AND PAP PHOSPHATASE NRNA"/>
    <property type="match status" value="1"/>
</dbReference>